<dbReference type="EMBL" id="UINC01005596">
    <property type="protein sequence ID" value="SVA22325.1"/>
    <property type="molecule type" value="Genomic_DNA"/>
</dbReference>
<feature type="region of interest" description="Disordered" evidence="1">
    <location>
        <begin position="1"/>
        <end position="29"/>
    </location>
</feature>
<dbReference type="AlphaFoldDB" id="A0A381U277"/>
<name>A0A381U277_9ZZZZ</name>
<gene>
    <name evidence="2" type="ORF">METZ01_LOCUS75179</name>
</gene>
<reference evidence="2" key="1">
    <citation type="submission" date="2018-05" db="EMBL/GenBank/DDBJ databases">
        <authorList>
            <person name="Lanie J.A."/>
            <person name="Ng W.-L."/>
            <person name="Kazmierczak K.M."/>
            <person name="Andrzejewski T.M."/>
            <person name="Davidsen T.M."/>
            <person name="Wayne K.J."/>
            <person name="Tettelin H."/>
            <person name="Glass J.I."/>
            <person name="Rusch D."/>
            <person name="Podicherti R."/>
            <person name="Tsui H.-C.T."/>
            <person name="Winkler M.E."/>
        </authorList>
    </citation>
    <scope>NUCLEOTIDE SEQUENCE</scope>
</reference>
<organism evidence="2">
    <name type="scientific">marine metagenome</name>
    <dbReference type="NCBI Taxonomy" id="408172"/>
    <lineage>
        <taxon>unclassified sequences</taxon>
        <taxon>metagenomes</taxon>
        <taxon>ecological metagenomes</taxon>
    </lineage>
</organism>
<protein>
    <submittedName>
        <fullName evidence="2">Uncharacterized protein</fullName>
    </submittedName>
</protein>
<feature type="compositionally biased region" description="Polar residues" evidence="1">
    <location>
        <begin position="12"/>
        <end position="26"/>
    </location>
</feature>
<evidence type="ECO:0000313" key="2">
    <source>
        <dbReference type="EMBL" id="SVA22325.1"/>
    </source>
</evidence>
<sequence>MLATTARCESGVMTSVRGSSPTGISASTSNVSVSTTVTELLSGLTAATSLPSSETATAEALTRLSRGWVSVGTDSTSIEVVPIGVGSSVGAAVAVTAAASGGVTDPSSEGVSCTAWASRITVVVKSNVGANPMQAGSSRAIMIHKQRE</sequence>
<evidence type="ECO:0000256" key="1">
    <source>
        <dbReference type="SAM" id="MobiDB-lite"/>
    </source>
</evidence>
<proteinExistence type="predicted"/>
<accession>A0A381U277</accession>